<comment type="subcellular location">
    <subcellularLocation>
        <location evidence="1">Cell membrane</location>
        <topology evidence="1">Multi-pass membrane protein</topology>
    </subcellularLocation>
</comment>
<evidence type="ECO:0000256" key="3">
    <source>
        <dbReference type="ARBA" id="ARBA00022692"/>
    </source>
</evidence>
<keyword evidence="8" id="KW-1185">Reference proteome</keyword>
<dbReference type="Pfam" id="PF09678">
    <property type="entry name" value="Caa3_CtaG"/>
    <property type="match status" value="1"/>
</dbReference>
<comment type="caution">
    <text evidence="7">The sequence shown here is derived from an EMBL/GenBank/DDBJ whole genome shotgun (WGS) entry which is preliminary data.</text>
</comment>
<evidence type="ECO:0000256" key="2">
    <source>
        <dbReference type="ARBA" id="ARBA00022475"/>
    </source>
</evidence>
<evidence type="ECO:0000256" key="6">
    <source>
        <dbReference type="SAM" id="Phobius"/>
    </source>
</evidence>
<feature type="transmembrane region" description="Helical" evidence="6">
    <location>
        <begin position="177"/>
        <end position="196"/>
    </location>
</feature>
<evidence type="ECO:0000313" key="7">
    <source>
        <dbReference type="EMBL" id="MFC4024594.1"/>
    </source>
</evidence>
<keyword evidence="5 6" id="KW-0472">Membrane</keyword>
<gene>
    <name evidence="7" type="ORF">ACFOUV_12385</name>
</gene>
<dbReference type="Proteomes" id="UP001595772">
    <property type="component" value="Unassembled WGS sequence"/>
</dbReference>
<feature type="transmembrane region" description="Helical" evidence="6">
    <location>
        <begin position="12"/>
        <end position="33"/>
    </location>
</feature>
<dbReference type="RefSeq" id="WP_379497082.1">
    <property type="nucleotide sequence ID" value="NZ_JBHSAO010000008.1"/>
</dbReference>
<feature type="transmembrane region" description="Helical" evidence="6">
    <location>
        <begin position="45"/>
        <end position="63"/>
    </location>
</feature>
<feature type="transmembrane region" description="Helical" evidence="6">
    <location>
        <begin position="75"/>
        <end position="93"/>
    </location>
</feature>
<proteinExistence type="predicted"/>
<dbReference type="EMBL" id="JBHSAO010000008">
    <property type="protein sequence ID" value="MFC4024594.1"/>
    <property type="molecule type" value="Genomic_DNA"/>
</dbReference>
<evidence type="ECO:0000313" key="8">
    <source>
        <dbReference type="Proteomes" id="UP001595772"/>
    </source>
</evidence>
<feature type="transmembrane region" description="Helical" evidence="6">
    <location>
        <begin position="145"/>
        <end position="165"/>
    </location>
</feature>
<feature type="transmembrane region" description="Helical" evidence="6">
    <location>
        <begin position="244"/>
        <end position="264"/>
    </location>
</feature>
<sequence length="269" mass="30928">MLDLILDEFHFSTLWNGGILIFSMFAAIIYFFLLPTSRKHPLWKSIVFVFGLIVIFIAVGSPLNVTGRIKFSSHIIQMVLLLLVAPPLLIAGMKSEILERLKSFAFLERVVDELKRPVTAILIFQLFFYGYHIPYIFNFARIDLYLNYFFLLALFISAIILWIPIMSLKQLTVEKKWKYTLINIILLIPFSVLLFMSREGIYAIYSDIELFMSALALCLPDLTDVPVEFFASLLPFDPVQEQKIGAIIFLVSQVIIFSVGTLVGNKRRK</sequence>
<evidence type="ECO:0000256" key="1">
    <source>
        <dbReference type="ARBA" id="ARBA00004651"/>
    </source>
</evidence>
<name>A0ABV8H185_9BACI</name>
<dbReference type="InterPro" id="IPR019108">
    <property type="entry name" value="Caa3_assmbl_CtaG-rel"/>
</dbReference>
<keyword evidence="4 6" id="KW-1133">Transmembrane helix</keyword>
<keyword evidence="3 6" id="KW-0812">Transmembrane</keyword>
<feature type="transmembrane region" description="Helical" evidence="6">
    <location>
        <begin position="114"/>
        <end position="133"/>
    </location>
</feature>
<reference evidence="8" key="1">
    <citation type="journal article" date="2019" name="Int. J. Syst. Evol. Microbiol.">
        <title>The Global Catalogue of Microorganisms (GCM) 10K type strain sequencing project: providing services to taxonomists for standard genome sequencing and annotation.</title>
        <authorList>
            <consortium name="The Broad Institute Genomics Platform"/>
            <consortium name="The Broad Institute Genome Sequencing Center for Infectious Disease"/>
            <person name="Wu L."/>
            <person name="Ma J."/>
        </authorList>
    </citation>
    <scope>NUCLEOTIDE SEQUENCE [LARGE SCALE GENOMIC DNA]</scope>
    <source>
        <strain evidence="8">IBRC-M 10703</strain>
    </source>
</reference>
<protein>
    <submittedName>
        <fullName evidence="7">Cytochrome c oxidase assembly protein</fullName>
    </submittedName>
</protein>
<evidence type="ECO:0000256" key="5">
    <source>
        <dbReference type="ARBA" id="ARBA00023136"/>
    </source>
</evidence>
<organism evidence="7 8">
    <name type="scientific">Oceanobacillus longus</name>
    <dbReference type="NCBI Taxonomy" id="930120"/>
    <lineage>
        <taxon>Bacteria</taxon>
        <taxon>Bacillati</taxon>
        <taxon>Bacillota</taxon>
        <taxon>Bacilli</taxon>
        <taxon>Bacillales</taxon>
        <taxon>Bacillaceae</taxon>
        <taxon>Oceanobacillus</taxon>
    </lineage>
</organism>
<keyword evidence="2" id="KW-1003">Cell membrane</keyword>
<evidence type="ECO:0000256" key="4">
    <source>
        <dbReference type="ARBA" id="ARBA00022989"/>
    </source>
</evidence>
<accession>A0ABV8H185</accession>